<gene>
    <name evidence="1" type="ORF">C0081_14610</name>
</gene>
<dbReference type="EMBL" id="PKUQ01000031">
    <property type="protein sequence ID" value="PLW76146.1"/>
    <property type="molecule type" value="Genomic_DNA"/>
</dbReference>
<reference evidence="1 2" key="1">
    <citation type="submission" date="2018-01" db="EMBL/GenBank/DDBJ databases">
        <title>The draft genome sequence of Cohaesibacter sp. H1304.</title>
        <authorList>
            <person name="Wang N.-N."/>
            <person name="Du Z.-J."/>
        </authorList>
    </citation>
    <scope>NUCLEOTIDE SEQUENCE [LARGE SCALE GENOMIC DNA]</scope>
    <source>
        <strain evidence="1 2">H1304</strain>
    </source>
</reference>
<protein>
    <submittedName>
        <fullName evidence="1">Uncharacterized protein</fullName>
    </submittedName>
</protein>
<sequence>MAIEPILIYPCGTIMVRSRRYITTALKSEQAKKDEQQNLTKRSCVLLFSSCDTLLKMPKTKAWKLKRLCRQQKAAPSGPPVNGGL</sequence>
<comment type="caution">
    <text evidence="1">The sequence shown here is derived from an EMBL/GenBank/DDBJ whole genome shotgun (WGS) entry which is preliminary data.</text>
</comment>
<evidence type="ECO:0000313" key="2">
    <source>
        <dbReference type="Proteomes" id="UP000234881"/>
    </source>
</evidence>
<accession>A0A2N5XNP2</accession>
<dbReference type="AlphaFoldDB" id="A0A2N5XNP2"/>
<evidence type="ECO:0000313" key="1">
    <source>
        <dbReference type="EMBL" id="PLW76146.1"/>
    </source>
</evidence>
<dbReference type="Proteomes" id="UP000234881">
    <property type="component" value="Unassembled WGS sequence"/>
</dbReference>
<organism evidence="1 2">
    <name type="scientific">Cohaesibacter celericrescens</name>
    <dbReference type="NCBI Taxonomy" id="2067669"/>
    <lineage>
        <taxon>Bacteria</taxon>
        <taxon>Pseudomonadati</taxon>
        <taxon>Pseudomonadota</taxon>
        <taxon>Alphaproteobacteria</taxon>
        <taxon>Hyphomicrobiales</taxon>
        <taxon>Cohaesibacteraceae</taxon>
    </lineage>
</organism>
<keyword evidence="2" id="KW-1185">Reference proteome</keyword>
<proteinExistence type="predicted"/>
<name>A0A2N5XNP2_9HYPH</name>